<dbReference type="EMBL" id="DAAWDN010000051">
    <property type="protein sequence ID" value="HAF7547788.1"/>
    <property type="molecule type" value="Genomic_DNA"/>
</dbReference>
<evidence type="ECO:0000259" key="1">
    <source>
        <dbReference type="Pfam" id="PF01370"/>
    </source>
</evidence>
<dbReference type="Gene3D" id="3.40.50.720">
    <property type="entry name" value="NAD(P)-binding Rossmann-like Domain"/>
    <property type="match status" value="1"/>
</dbReference>
<reference evidence="2" key="1">
    <citation type="journal article" date="2018" name="Genome Biol.">
        <title>SKESA: strategic k-mer extension for scrupulous assemblies.</title>
        <authorList>
            <person name="Souvorov A."/>
            <person name="Agarwala R."/>
            <person name="Lipman D.J."/>
        </authorList>
    </citation>
    <scope>NUCLEOTIDE SEQUENCE</scope>
    <source>
        <strain evidence="2">10-0327</strain>
    </source>
</reference>
<evidence type="ECO:0000313" key="2">
    <source>
        <dbReference type="EMBL" id="HAF7547788.1"/>
    </source>
</evidence>
<dbReference type="SUPFAM" id="SSF51735">
    <property type="entry name" value="NAD(P)-binding Rossmann-fold domains"/>
    <property type="match status" value="1"/>
</dbReference>
<comment type="caution">
    <text evidence="2">The sequence shown here is derived from an EMBL/GenBank/DDBJ whole genome shotgun (WGS) entry which is preliminary data.</text>
</comment>
<dbReference type="Pfam" id="PF01370">
    <property type="entry name" value="Epimerase"/>
    <property type="match status" value="1"/>
</dbReference>
<reference evidence="2" key="2">
    <citation type="submission" date="2018-07" db="EMBL/GenBank/DDBJ databases">
        <authorList>
            <consortium name="NCBI Pathogen Detection Project"/>
        </authorList>
    </citation>
    <scope>NUCLEOTIDE SEQUENCE</scope>
    <source>
        <strain evidence="2">10-0327</strain>
    </source>
</reference>
<name>A0A752JFZ2_SALET</name>
<feature type="domain" description="NAD-dependent epimerase/dehydratase" evidence="1">
    <location>
        <begin position="8"/>
        <end position="38"/>
    </location>
</feature>
<protein>
    <submittedName>
        <fullName evidence="2">NAD-dependent epimerase/dehydratase family protein</fullName>
    </submittedName>
</protein>
<dbReference type="AlphaFoldDB" id="A0A752JFZ2"/>
<gene>
    <name evidence="2" type="ORF">G9257_003216</name>
</gene>
<dbReference type="InterPro" id="IPR036291">
    <property type="entry name" value="NAD(P)-bd_dom_sf"/>
</dbReference>
<dbReference type="InterPro" id="IPR001509">
    <property type="entry name" value="Epimerase_deHydtase"/>
</dbReference>
<organism evidence="2">
    <name type="scientific">Salmonella enterica subsp. enterica serovar Agona</name>
    <dbReference type="NCBI Taxonomy" id="58095"/>
    <lineage>
        <taxon>Bacteria</taxon>
        <taxon>Pseudomonadati</taxon>
        <taxon>Pseudomonadota</taxon>
        <taxon>Gammaproteobacteria</taxon>
        <taxon>Enterobacterales</taxon>
        <taxon>Enterobacteriaceae</taxon>
        <taxon>Salmonella</taxon>
    </lineage>
</organism>
<proteinExistence type="predicted"/>
<feature type="non-terminal residue" evidence="2">
    <location>
        <position position="38"/>
    </location>
</feature>
<accession>A0A752JFZ2</accession>
<sequence>MTFLKEYVIVSGASGFIGKHLLEALKKSGISVVAITRD</sequence>